<dbReference type="GO" id="GO:0000146">
    <property type="term" value="F:microfilament motor activity"/>
    <property type="evidence" value="ECO:0007669"/>
    <property type="project" value="TreeGrafter"/>
</dbReference>
<dbReference type="Pfam" id="PF00063">
    <property type="entry name" value="Myosin_head"/>
    <property type="match status" value="2"/>
</dbReference>
<dbReference type="AlphaFoldDB" id="A0A0D3KQM4"/>
<dbReference type="GO" id="GO:0005524">
    <property type="term" value="F:ATP binding"/>
    <property type="evidence" value="ECO:0007669"/>
    <property type="project" value="UniProtKB-UniRule"/>
</dbReference>
<name>A0A0D3KQM4_EMIH1</name>
<proteinExistence type="inferred from homology"/>
<dbReference type="EnsemblProtists" id="EOD38059">
    <property type="protein sequence ID" value="EOD38059"/>
    <property type="gene ID" value="EMIHUDRAFT_200475"/>
</dbReference>
<feature type="region of interest" description="Actin-binding" evidence="6">
    <location>
        <begin position="588"/>
        <end position="610"/>
    </location>
</feature>
<dbReference type="STRING" id="2903.R1FX51"/>
<dbReference type="GeneID" id="17283329"/>
<protein>
    <recommendedName>
        <fullName evidence="7">Myosin motor domain-containing protein</fullName>
    </recommendedName>
</protein>
<dbReference type="PROSITE" id="PS51456">
    <property type="entry name" value="MYOSIN_MOTOR"/>
    <property type="match status" value="1"/>
</dbReference>
<keyword evidence="4 6" id="KW-0505">Motor protein</keyword>
<dbReference type="GO" id="GO:0007015">
    <property type="term" value="P:actin filament organization"/>
    <property type="evidence" value="ECO:0007669"/>
    <property type="project" value="TreeGrafter"/>
</dbReference>
<evidence type="ECO:0000313" key="8">
    <source>
        <dbReference type="EnsemblProtists" id="EOD38059"/>
    </source>
</evidence>
<dbReference type="Gene3D" id="1.10.10.820">
    <property type="match status" value="1"/>
</dbReference>
<evidence type="ECO:0000256" key="4">
    <source>
        <dbReference type="ARBA" id="ARBA00023175"/>
    </source>
</evidence>
<evidence type="ECO:0000256" key="1">
    <source>
        <dbReference type="ARBA" id="ARBA00022741"/>
    </source>
</evidence>
<evidence type="ECO:0000256" key="6">
    <source>
        <dbReference type="PROSITE-ProRule" id="PRU00782"/>
    </source>
</evidence>
<dbReference type="RefSeq" id="XP_005790488.1">
    <property type="nucleotide sequence ID" value="XM_005790431.1"/>
</dbReference>
<feature type="binding site" evidence="6">
    <location>
        <begin position="188"/>
        <end position="195"/>
    </location>
    <ligand>
        <name>ATP</name>
        <dbReference type="ChEBI" id="CHEBI:30616"/>
    </ligand>
</feature>
<dbReference type="SUPFAM" id="SSF52540">
    <property type="entry name" value="P-loop containing nucleoside triphosphate hydrolases"/>
    <property type="match status" value="1"/>
</dbReference>
<keyword evidence="3 6" id="KW-0518">Myosin</keyword>
<dbReference type="Gene3D" id="1.20.58.530">
    <property type="match status" value="1"/>
</dbReference>
<dbReference type="Proteomes" id="UP000013827">
    <property type="component" value="Unassembled WGS sequence"/>
</dbReference>
<dbReference type="Gene3D" id="3.40.850.10">
    <property type="entry name" value="Kinesin motor domain"/>
    <property type="match status" value="2"/>
</dbReference>
<dbReference type="InterPro" id="IPR001609">
    <property type="entry name" value="Myosin_head_motor_dom-like"/>
</dbReference>
<keyword evidence="1 6" id="KW-0547">Nucleotide-binding</keyword>
<dbReference type="GO" id="GO:0005737">
    <property type="term" value="C:cytoplasm"/>
    <property type="evidence" value="ECO:0007669"/>
    <property type="project" value="TreeGrafter"/>
</dbReference>
<dbReference type="KEGG" id="ehx:EMIHUDRAFT_200475"/>
<dbReference type="PANTHER" id="PTHR13140">
    <property type="entry name" value="MYOSIN"/>
    <property type="match status" value="1"/>
</dbReference>
<accession>A0A0D3KQM4</accession>
<evidence type="ECO:0000256" key="5">
    <source>
        <dbReference type="ARBA" id="ARBA00023203"/>
    </source>
</evidence>
<dbReference type="eggNOG" id="KOG0160">
    <property type="taxonomic scope" value="Eukaryota"/>
</dbReference>
<dbReference type="InterPro" id="IPR027417">
    <property type="entry name" value="P-loop_NTPase"/>
</dbReference>
<dbReference type="PRINTS" id="PR00193">
    <property type="entry name" value="MYOSINHEAVY"/>
</dbReference>
<dbReference type="GO" id="GO:0016020">
    <property type="term" value="C:membrane"/>
    <property type="evidence" value="ECO:0007669"/>
    <property type="project" value="TreeGrafter"/>
</dbReference>
<evidence type="ECO:0000256" key="3">
    <source>
        <dbReference type="ARBA" id="ARBA00023123"/>
    </source>
</evidence>
<reference evidence="9" key="1">
    <citation type="journal article" date="2013" name="Nature">
        <title>Pan genome of the phytoplankton Emiliania underpins its global distribution.</title>
        <authorList>
            <person name="Read B.A."/>
            <person name="Kegel J."/>
            <person name="Klute M.J."/>
            <person name="Kuo A."/>
            <person name="Lefebvre S.C."/>
            <person name="Maumus F."/>
            <person name="Mayer C."/>
            <person name="Miller J."/>
            <person name="Monier A."/>
            <person name="Salamov A."/>
            <person name="Young J."/>
            <person name="Aguilar M."/>
            <person name="Claverie J.M."/>
            <person name="Frickenhaus S."/>
            <person name="Gonzalez K."/>
            <person name="Herman E.K."/>
            <person name="Lin Y.C."/>
            <person name="Napier J."/>
            <person name="Ogata H."/>
            <person name="Sarno A.F."/>
            <person name="Shmutz J."/>
            <person name="Schroeder D."/>
            <person name="de Vargas C."/>
            <person name="Verret F."/>
            <person name="von Dassow P."/>
            <person name="Valentin K."/>
            <person name="Van de Peer Y."/>
            <person name="Wheeler G."/>
            <person name="Dacks J.B."/>
            <person name="Delwiche C.F."/>
            <person name="Dyhrman S.T."/>
            <person name="Glockner G."/>
            <person name="John U."/>
            <person name="Richards T."/>
            <person name="Worden A.Z."/>
            <person name="Zhang X."/>
            <person name="Grigoriev I.V."/>
            <person name="Allen A.E."/>
            <person name="Bidle K."/>
            <person name="Borodovsky M."/>
            <person name="Bowler C."/>
            <person name="Brownlee C."/>
            <person name="Cock J.M."/>
            <person name="Elias M."/>
            <person name="Gladyshev V.N."/>
            <person name="Groth M."/>
            <person name="Guda C."/>
            <person name="Hadaegh A."/>
            <person name="Iglesias-Rodriguez M.D."/>
            <person name="Jenkins J."/>
            <person name="Jones B.M."/>
            <person name="Lawson T."/>
            <person name="Leese F."/>
            <person name="Lindquist E."/>
            <person name="Lobanov A."/>
            <person name="Lomsadze A."/>
            <person name="Malik S.B."/>
            <person name="Marsh M.E."/>
            <person name="Mackinder L."/>
            <person name="Mock T."/>
            <person name="Mueller-Roeber B."/>
            <person name="Pagarete A."/>
            <person name="Parker M."/>
            <person name="Probert I."/>
            <person name="Quesneville H."/>
            <person name="Raines C."/>
            <person name="Rensing S.A."/>
            <person name="Riano-Pachon D.M."/>
            <person name="Richier S."/>
            <person name="Rokitta S."/>
            <person name="Shiraiwa Y."/>
            <person name="Soanes D.M."/>
            <person name="van der Giezen M."/>
            <person name="Wahlund T.M."/>
            <person name="Williams B."/>
            <person name="Wilson W."/>
            <person name="Wolfe G."/>
            <person name="Wurch L.L."/>
        </authorList>
    </citation>
    <scope>NUCLEOTIDE SEQUENCE</scope>
</reference>
<dbReference type="GO" id="GO:0051015">
    <property type="term" value="F:actin filament binding"/>
    <property type="evidence" value="ECO:0007669"/>
    <property type="project" value="TreeGrafter"/>
</dbReference>
<dbReference type="CDD" id="cd00124">
    <property type="entry name" value="MYSc"/>
    <property type="match status" value="1"/>
</dbReference>
<dbReference type="Gene3D" id="1.20.120.720">
    <property type="entry name" value="Myosin VI head, motor domain, U50 subdomain"/>
    <property type="match status" value="1"/>
</dbReference>
<dbReference type="SMART" id="SM00242">
    <property type="entry name" value="MYSc"/>
    <property type="match status" value="1"/>
</dbReference>
<dbReference type="HOGENOM" id="CLU_000192_7_5_1"/>
<keyword evidence="5 6" id="KW-0009">Actin-binding</keyword>
<organism evidence="8 9">
    <name type="scientific">Emiliania huxleyi (strain CCMP1516)</name>
    <dbReference type="NCBI Taxonomy" id="280463"/>
    <lineage>
        <taxon>Eukaryota</taxon>
        <taxon>Haptista</taxon>
        <taxon>Haptophyta</taxon>
        <taxon>Prymnesiophyceae</taxon>
        <taxon>Isochrysidales</taxon>
        <taxon>Noelaerhabdaceae</taxon>
        <taxon>Emiliania</taxon>
    </lineage>
</organism>
<keyword evidence="2 6" id="KW-0067">ATP-binding</keyword>
<reference evidence="8" key="2">
    <citation type="submission" date="2024-10" db="UniProtKB">
        <authorList>
            <consortium name="EnsemblProtists"/>
        </authorList>
    </citation>
    <scope>IDENTIFICATION</scope>
</reference>
<dbReference type="GO" id="GO:0016459">
    <property type="term" value="C:myosin complex"/>
    <property type="evidence" value="ECO:0007669"/>
    <property type="project" value="UniProtKB-KW"/>
</dbReference>
<feature type="domain" description="Myosin motor" evidence="7">
    <location>
        <begin position="91"/>
        <end position="716"/>
    </location>
</feature>
<dbReference type="OMA" id="RINWNTI"/>
<sequence length="723" mass="78882">MRHVWCSLVEVDNAKGKVASKDRGELELAARGSRFVRAHDDGEEDGDQSAIRLCQCTIEWADGSARVRREDGARVSVPRASLSGANPLDREGSDDAASLSCLNEPSLLALVRTRYAERRVYSRAGRVLVALNPYERDAAFLEATYGEEAMAAQRQASAALKRPPHIFEVAHEVHASCALRPQSVVINGESGAGKTETCKHLTRYLTAAPLDEGTAAVGAAVKRALVASSPILEAFGNACTLRNDNSSRFGKLLKLHFGGGELRGGRAEASVRRELCGGKVEVYLLEKCRLARHAAGERSFHSLYQLCAAPAAVRRKLLLGRAAGGEEDEAASLDGFARLAGVDDALSFAETDAAMREMYRVARNATGAAAGNEPASVSLHTASEVVEMASSCEQAAEARDALAQALYELLFMRLVDTTNLALASTFERNGYEQLLINFANEKLQALFVSEAVELHVGIRVELIDSPDNSAVLELFEGAKRRGGYPRPGLLSILNEETASPKPPDDARLVEALHRRFAEHPAYRKPAAAEPATSFTVRHFSAQKNKDELHAKLPALMAASRWPFVRDLFLARAADSRRGEVARQFAASMKELTETLAATDQHFIRCIKPNDRRTPFDFDEALVRSQLQSCGVLAAACVAQANFLSPNAGFPYRRTFLSMLDDFRDLLTLEEQRLAWGGSAAERKAMAGFADEDYQLGRTMVFGSAGLEAQFAERARELRERRET</sequence>
<dbReference type="InterPro" id="IPR036961">
    <property type="entry name" value="Kinesin_motor_dom_sf"/>
</dbReference>
<comment type="similarity">
    <text evidence="6">Belongs to the TRAFAC class myosin-kinesin ATPase superfamily. Myosin family.</text>
</comment>
<evidence type="ECO:0000259" key="7">
    <source>
        <dbReference type="PROSITE" id="PS51456"/>
    </source>
</evidence>
<evidence type="ECO:0000256" key="2">
    <source>
        <dbReference type="ARBA" id="ARBA00022840"/>
    </source>
</evidence>
<dbReference type="PANTHER" id="PTHR13140:SF289">
    <property type="entry name" value="UNCONVENTIONAL MYOSIN-XIX"/>
    <property type="match status" value="1"/>
</dbReference>
<dbReference type="PaxDb" id="2903-EOD38059"/>
<evidence type="ECO:0000313" key="9">
    <source>
        <dbReference type="Proteomes" id="UP000013827"/>
    </source>
</evidence>
<keyword evidence="9" id="KW-1185">Reference proteome</keyword>